<dbReference type="Proteomes" id="UP000198510">
    <property type="component" value="Unassembled WGS sequence"/>
</dbReference>
<protein>
    <submittedName>
        <fullName evidence="2">Uncharacterized membrane-anchored protein</fullName>
    </submittedName>
</protein>
<evidence type="ECO:0000256" key="1">
    <source>
        <dbReference type="SAM" id="Phobius"/>
    </source>
</evidence>
<keyword evidence="1" id="KW-0812">Transmembrane</keyword>
<keyword evidence="1" id="KW-1133">Transmembrane helix</keyword>
<sequence length="296" mass="32695">MFVSGLFATVLCTGGFSAYGFAEPDVPEVDSTALQIAQINESFRYETGEVTIGDDLARIQVPEGYRFLDAEQSKYVLSDLWGNPPDESTLGMLVPDGYGPASDDMPFAVEISYSEEGYISDEDAEDLDYEDLLEEMQEDARTANQQRQEAGYPTVELVGWAAPPFYDLANKKLHWAKELRFEGMDQNTLNYNIRVLGRRGYLVLNAIGNIHALPAVQQDADKILASVDFTEGNRYADFNPELDKVAAYGIGGLITGKILAKAGFFALLLKFWKVLAAGVAGVFYFLKRRLFGGTQA</sequence>
<evidence type="ECO:0000313" key="2">
    <source>
        <dbReference type="EMBL" id="SDL54316.1"/>
    </source>
</evidence>
<keyword evidence="1" id="KW-0472">Membrane</keyword>
<dbReference type="InterPro" id="IPR018682">
    <property type="entry name" value="DUF2167_membr"/>
</dbReference>
<gene>
    <name evidence="2" type="ORF">SAMN05421823_106279</name>
</gene>
<accession>A0A1G9KXI5</accession>
<dbReference type="EMBL" id="FNFO01000006">
    <property type="protein sequence ID" value="SDL54316.1"/>
    <property type="molecule type" value="Genomic_DNA"/>
</dbReference>
<reference evidence="2 3" key="1">
    <citation type="submission" date="2016-10" db="EMBL/GenBank/DDBJ databases">
        <authorList>
            <person name="de Groot N.N."/>
        </authorList>
    </citation>
    <scope>NUCLEOTIDE SEQUENCE [LARGE SCALE GENOMIC DNA]</scope>
    <source>
        <strain evidence="2 3">DSM 25186</strain>
    </source>
</reference>
<keyword evidence="3" id="KW-1185">Reference proteome</keyword>
<organism evidence="2 3">
    <name type="scientific">Catalinimonas alkaloidigena</name>
    <dbReference type="NCBI Taxonomy" id="1075417"/>
    <lineage>
        <taxon>Bacteria</taxon>
        <taxon>Pseudomonadati</taxon>
        <taxon>Bacteroidota</taxon>
        <taxon>Cytophagia</taxon>
        <taxon>Cytophagales</taxon>
        <taxon>Catalimonadaceae</taxon>
        <taxon>Catalinimonas</taxon>
    </lineage>
</organism>
<dbReference type="Pfam" id="PF09935">
    <property type="entry name" value="DUF2167"/>
    <property type="match status" value="1"/>
</dbReference>
<dbReference type="AlphaFoldDB" id="A0A1G9KXI5"/>
<evidence type="ECO:0000313" key="3">
    <source>
        <dbReference type="Proteomes" id="UP000198510"/>
    </source>
</evidence>
<name>A0A1G9KXI5_9BACT</name>
<proteinExistence type="predicted"/>
<feature type="transmembrane region" description="Helical" evidence="1">
    <location>
        <begin position="264"/>
        <end position="286"/>
    </location>
</feature>